<dbReference type="OrthoDB" id="677831at2"/>
<sequence>MNKKFYLAKFGLCACVAICAFALNSCYPNSDAEIEDLDVVASFPKKDYNFTENNTYTLPTRIPIVDDDIPLPGDTLPAAVANPILEKIRANMTAKGYTEIKPGSPTVPDVALTSYVIQTTYTGAYYPYWWYYWGYYPWGSWGYPWGPGWYPGGAYYYSFDVGSLIISMSSPDSRQDNQINTVWISAIRGVLNGTTSNVQRATAGVDQAFAQSVYLKTN</sequence>
<feature type="chain" id="PRO_5015714009" description="DUF4136 domain-containing protein" evidence="1">
    <location>
        <begin position="23"/>
        <end position="218"/>
    </location>
</feature>
<dbReference type="Proteomes" id="UP000236893">
    <property type="component" value="Unassembled WGS sequence"/>
</dbReference>
<dbReference type="RefSeq" id="WP_103787828.1">
    <property type="nucleotide sequence ID" value="NZ_PQVF01000002.1"/>
</dbReference>
<evidence type="ECO:0000313" key="4">
    <source>
        <dbReference type="Proteomes" id="UP000236893"/>
    </source>
</evidence>
<organism evidence="3 4">
    <name type="scientific">Solitalea longa</name>
    <dbReference type="NCBI Taxonomy" id="2079460"/>
    <lineage>
        <taxon>Bacteria</taxon>
        <taxon>Pseudomonadati</taxon>
        <taxon>Bacteroidota</taxon>
        <taxon>Sphingobacteriia</taxon>
        <taxon>Sphingobacteriales</taxon>
        <taxon>Sphingobacteriaceae</taxon>
        <taxon>Solitalea</taxon>
    </lineage>
</organism>
<protein>
    <recommendedName>
        <fullName evidence="2">DUF4136 domain-containing protein</fullName>
    </recommendedName>
</protein>
<gene>
    <name evidence="3" type="ORF">C3K47_04025</name>
</gene>
<accession>A0A2S5A7J9</accession>
<dbReference type="AlphaFoldDB" id="A0A2S5A7J9"/>
<dbReference type="InterPro" id="IPR025411">
    <property type="entry name" value="DUF4136"/>
</dbReference>
<proteinExistence type="predicted"/>
<reference evidence="3 4" key="1">
    <citation type="submission" date="2018-01" db="EMBL/GenBank/DDBJ databases">
        <authorList>
            <person name="Gaut B.S."/>
            <person name="Morton B.R."/>
            <person name="Clegg M.T."/>
            <person name="Duvall M.R."/>
        </authorList>
    </citation>
    <scope>NUCLEOTIDE SEQUENCE [LARGE SCALE GENOMIC DNA]</scope>
    <source>
        <strain evidence="3 4">HR-AV</strain>
    </source>
</reference>
<keyword evidence="4" id="KW-1185">Reference proteome</keyword>
<evidence type="ECO:0000259" key="2">
    <source>
        <dbReference type="Pfam" id="PF13590"/>
    </source>
</evidence>
<keyword evidence="1" id="KW-0732">Signal</keyword>
<evidence type="ECO:0000313" key="3">
    <source>
        <dbReference type="EMBL" id="POY38571.1"/>
    </source>
</evidence>
<evidence type="ECO:0000256" key="1">
    <source>
        <dbReference type="SAM" id="SignalP"/>
    </source>
</evidence>
<name>A0A2S5A7J9_9SPHI</name>
<dbReference type="Gene3D" id="3.30.160.670">
    <property type="match status" value="1"/>
</dbReference>
<feature type="domain" description="DUF4136" evidence="2">
    <location>
        <begin position="45"/>
        <end position="212"/>
    </location>
</feature>
<comment type="caution">
    <text evidence="3">The sequence shown here is derived from an EMBL/GenBank/DDBJ whole genome shotgun (WGS) entry which is preliminary data.</text>
</comment>
<dbReference type="EMBL" id="PQVF01000002">
    <property type="protein sequence ID" value="POY38571.1"/>
    <property type="molecule type" value="Genomic_DNA"/>
</dbReference>
<dbReference type="Pfam" id="PF13590">
    <property type="entry name" value="DUF4136"/>
    <property type="match status" value="1"/>
</dbReference>
<feature type="signal peptide" evidence="1">
    <location>
        <begin position="1"/>
        <end position="22"/>
    </location>
</feature>